<gene>
    <name evidence="1" type="ORF">G7Y89_g10447</name>
</gene>
<comment type="caution">
    <text evidence="1">The sequence shown here is derived from an EMBL/GenBank/DDBJ whole genome shotgun (WGS) entry which is preliminary data.</text>
</comment>
<dbReference type="OrthoDB" id="3525185at2759"/>
<proteinExistence type="predicted"/>
<dbReference type="PANTHER" id="PTHR38791">
    <property type="entry name" value="ZN(II)2CYS6 TRANSCRIPTION FACTOR (EUROFUNG)-RELATED-RELATED"/>
    <property type="match status" value="1"/>
</dbReference>
<evidence type="ECO:0000313" key="1">
    <source>
        <dbReference type="EMBL" id="KAF4627709.1"/>
    </source>
</evidence>
<dbReference type="Proteomes" id="UP000566819">
    <property type="component" value="Unassembled WGS sequence"/>
</dbReference>
<reference evidence="1 2" key="1">
    <citation type="submission" date="2020-03" db="EMBL/GenBank/DDBJ databases">
        <title>Draft Genome Sequence of Cudoniella acicularis.</title>
        <authorList>
            <person name="Buettner E."/>
            <person name="Kellner H."/>
        </authorList>
    </citation>
    <scope>NUCLEOTIDE SEQUENCE [LARGE SCALE GENOMIC DNA]</scope>
    <source>
        <strain evidence="1 2">DSM 108380</strain>
    </source>
</reference>
<organism evidence="1 2">
    <name type="scientific">Cudoniella acicularis</name>
    <dbReference type="NCBI Taxonomy" id="354080"/>
    <lineage>
        <taxon>Eukaryota</taxon>
        <taxon>Fungi</taxon>
        <taxon>Dikarya</taxon>
        <taxon>Ascomycota</taxon>
        <taxon>Pezizomycotina</taxon>
        <taxon>Leotiomycetes</taxon>
        <taxon>Helotiales</taxon>
        <taxon>Tricladiaceae</taxon>
        <taxon>Cudoniella</taxon>
    </lineage>
</organism>
<name>A0A8H4RCR4_9HELO</name>
<dbReference type="InterPro" id="IPR053175">
    <property type="entry name" value="DHMBA_Reg_Transcription_Factor"/>
</dbReference>
<keyword evidence="2" id="KW-1185">Reference proteome</keyword>
<accession>A0A8H4RCR4</accession>
<evidence type="ECO:0008006" key="3">
    <source>
        <dbReference type="Google" id="ProtNLM"/>
    </source>
</evidence>
<sequence length="494" mass="55000">MESQRHCDETRPSCLRCTRGRRKCPGYRPETDLLFRNSCGEQHQSSIRQYSNEDGQHEAMPKSILPCELGNLNWPEIESSAFQTFISDYCISSSNRTVSRGYLNGLESLIEKAGPGSTIAKSCKIISLANLGKKAASPMLLQKAETLYFDLLPSFRWTISNEGKSTTIHSLITAVLLGLYEIITSTSTELGSHVAHARGVSAILTNKHSPFDLVCGGQLFQLPNPLSLKDLDIEDPENISTPTLQISEKFSIICMPLVNSPWATLDPIFVKTISLIRKAEKLLADETEATVTDDLQLLKQEAELLRTDYQNNYNSVRPEVGYWPGSVLGYYDLYVACIINSYHKSQLLVLDVIVRCHWATTHLPQDAEIDPLIWEEAQKLALDIAASIPYYLAENVQVFLNQALASDMTSRAMIPGPSVGGLLLMHTLYRVSKLSVVDPVLKGYLKDCLAWVGRNMGIGQATMLSEHTSMNLSDYVTQAHVLIWAVRFAPQMLL</sequence>
<dbReference type="AlphaFoldDB" id="A0A8H4RCR4"/>
<evidence type="ECO:0000313" key="2">
    <source>
        <dbReference type="Proteomes" id="UP000566819"/>
    </source>
</evidence>
<protein>
    <recommendedName>
        <fullName evidence="3">Zn(2)-C6 fungal-type domain-containing protein</fullName>
    </recommendedName>
</protein>
<dbReference type="EMBL" id="JAAMPI010000923">
    <property type="protein sequence ID" value="KAF4627709.1"/>
    <property type="molecule type" value="Genomic_DNA"/>
</dbReference>
<dbReference type="PANTHER" id="PTHR38791:SF5">
    <property type="entry name" value="TRANSCRIPTION FACTOR DBAG-RELATED"/>
    <property type="match status" value="1"/>
</dbReference>